<dbReference type="CDD" id="cd02440">
    <property type="entry name" value="AdoMet_MTases"/>
    <property type="match status" value="1"/>
</dbReference>
<gene>
    <name evidence="2" type="ORF">GCM10009741_40760</name>
</gene>
<proteinExistence type="predicted"/>
<protein>
    <submittedName>
        <fullName evidence="2">Class I SAM-dependent methyltransferase</fullName>
    </submittedName>
</protein>
<sequence>MVLMTTQREELRSSWERQQAGHEPDRELRFQLILDYVEALAGPPRRVLDLCCGPGSLTRRVLDRFPDSEVVAVDIDPLLLDLARDDFADDDRVTVVERQLAAPDWDRGLPTGFDAVVTATAMHWFPADALAGVYGGVARVLRSGGVFANADHVPIAEPVLRAAADRLHAEHLRITFAEAEDCDGWYERAYGDPSYAGLRAEREKVFAHWDGDLLQREGWHVDLLRRNGFERAGAMWRRGNDALVVAIRA</sequence>
<organism evidence="2 3">
    <name type="scientific">Kribbella lupini</name>
    <dbReference type="NCBI Taxonomy" id="291602"/>
    <lineage>
        <taxon>Bacteria</taxon>
        <taxon>Bacillati</taxon>
        <taxon>Actinomycetota</taxon>
        <taxon>Actinomycetes</taxon>
        <taxon>Propionibacteriales</taxon>
        <taxon>Kribbellaceae</taxon>
        <taxon>Kribbella</taxon>
    </lineage>
</organism>
<accession>A0ABN2B5F4</accession>
<keyword evidence="2" id="KW-0808">Transferase</keyword>
<dbReference type="Gene3D" id="3.40.50.150">
    <property type="entry name" value="Vaccinia Virus protein VP39"/>
    <property type="match status" value="1"/>
</dbReference>
<keyword evidence="3" id="KW-1185">Reference proteome</keyword>
<dbReference type="Pfam" id="PF13649">
    <property type="entry name" value="Methyltransf_25"/>
    <property type="match status" value="1"/>
</dbReference>
<dbReference type="InterPro" id="IPR029063">
    <property type="entry name" value="SAM-dependent_MTases_sf"/>
</dbReference>
<evidence type="ECO:0000313" key="2">
    <source>
        <dbReference type="EMBL" id="GAA1534236.1"/>
    </source>
</evidence>
<comment type="caution">
    <text evidence="2">The sequence shown here is derived from an EMBL/GenBank/DDBJ whole genome shotgun (WGS) entry which is preliminary data.</text>
</comment>
<evidence type="ECO:0000259" key="1">
    <source>
        <dbReference type="Pfam" id="PF13649"/>
    </source>
</evidence>
<dbReference type="GO" id="GO:0008168">
    <property type="term" value="F:methyltransferase activity"/>
    <property type="evidence" value="ECO:0007669"/>
    <property type="project" value="UniProtKB-KW"/>
</dbReference>
<dbReference type="SUPFAM" id="SSF53335">
    <property type="entry name" value="S-adenosyl-L-methionine-dependent methyltransferases"/>
    <property type="match status" value="1"/>
</dbReference>
<evidence type="ECO:0000313" key="3">
    <source>
        <dbReference type="Proteomes" id="UP001500363"/>
    </source>
</evidence>
<dbReference type="Proteomes" id="UP001500363">
    <property type="component" value="Unassembled WGS sequence"/>
</dbReference>
<name>A0ABN2B5F4_9ACTN</name>
<feature type="domain" description="Methyltransferase" evidence="1">
    <location>
        <begin position="47"/>
        <end position="145"/>
    </location>
</feature>
<reference evidence="2 3" key="1">
    <citation type="journal article" date="2019" name="Int. J. Syst. Evol. Microbiol.">
        <title>The Global Catalogue of Microorganisms (GCM) 10K type strain sequencing project: providing services to taxonomists for standard genome sequencing and annotation.</title>
        <authorList>
            <consortium name="The Broad Institute Genomics Platform"/>
            <consortium name="The Broad Institute Genome Sequencing Center for Infectious Disease"/>
            <person name="Wu L."/>
            <person name="Ma J."/>
        </authorList>
    </citation>
    <scope>NUCLEOTIDE SEQUENCE [LARGE SCALE GENOMIC DNA]</scope>
    <source>
        <strain evidence="2 3">JCM 14303</strain>
    </source>
</reference>
<dbReference type="InterPro" id="IPR041698">
    <property type="entry name" value="Methyltransf_25"/>
</dbReference>
<dbReference type="GO" id="GO:0032259">
    <property type="term" value="P:methylation"/>
    <property type="evidence" value="ECO:0007669"/>
    <property type="project" value="UniProtKB-KW"/>
</dbReference>
<keyword evidence="2" id="KW-0489">Methyltransferase</keyword>
<dbReference type="EMBL" id="BAAANC010000002">
    <property type="protein sequence ID" value="GAA1534236.1"/>
    <property type="molecule type" value="Genomic_DNA"/>
</dbReference>
<dbReference type="PANTHER" id="PTHR43591">
    <property type="entry name" value="METHYLTRANSFERASE"/>
    <property type="match status" value="1"/>
</dbReference>